<evidence type="ECO:0000313" key="1">
    <source>
        <dbReference type="EMBL" id="WRO23700.1"/>
    </source>
</evidence>
<organism evidence="1 2">
    <name type="scientific">Metallumcola ferriviriculae</name>
    <dbReference type="NCBI Taxonomy" id="3039180"/>
    <lineage>
        <taxon>Bacteria</taxon>
        <taxon>Bacillati</taxon>
        <taxon>Bacillota</taxon>
        <taxon>Clostridia</taxon>
        <taxon>Neomoorellales</taxon>
        <taxon>Desulfitibacteraceae</taxon>
        <taxon>Metallumcola</taxon>
    </lineage>
</organism>
<dbReference type="InterPro" id="IPR037208">
    <property type="entry name" value="Spo0E-like_sf"/>
</dbReference>
<dbReference type="GO" id="GO:0046983">
    <property type="term" value="F:protein dimerization activity"/>
    <property type="evidence" value="ECO:0007669"/>
    <property type="project" value="InterPro"/>
</dbReference>
<accession>A0AAU0UTT1</accession>
<dbReference type="InterPro" id="IPR018540">
    <property type="entry name" value="Spo0E-like"/>
</dbReference>
<dbReference type="SUPFAM" id="SSF140500">
    <property type="entry name" value="BAS1536-like"/>
    <property type="match status" value="1"/>
</dbReference>
<sequence>MSEEQRVKQMIYSLISKGMELSSKEVVHLSQKLDKLILERTKTINGLR</sequence>
<evidence type="ECO:0000313" key="2">
    <source>
        <dbReference type="Proteomes" id="UP001329915"/>
    </source>
</evidence>
<dbReference type="EMBL" id="CP121694">
    <property type="protein sequence ID" value="WRO23700.1"/>
    <property type="molecule type" value="Genomic_DNA"/>
</dbReference>
<keyword evidence="2" id="KW-1185">Reference proteome</keyword>
<dbReference type="RefSeq" id="WP_366923075.1">
    <property type="nucleotide sequence ID" value="NZ_CP121694.1"/>
</dbReference>
<dbReference type="Gene3D" id="4.10.280.10">
    <property type="entry name" value="Helix-loop-helix DNA-binding domain"/>
    <property type="match status" value="1"/>
</dbReference>
<dbReference type="Proteomes" id="UP001329915">
    <property type="component" value="Chromosome"/>
</dbReference>
<dbReference type="InterPro" id="IPR036638">
    <property type="entry name" value="HLH_DNA-bd_sf"/>
</dbReference>
<protein>
    <submittedName>
        <fullName evidence="1">Spo0E family sporulation regulatory protein-aspartic acid phosphatase</fullName>
    </submittedName>
</protein>
<gene>
    <name evidence="1" type="ORF">MFMK1_003568</name>
</gene>
<name>A0AAU0UTT1_9FIRM</name>
<dbReference type="GO" id="GO:0043937">
    <property type="term" value="P:regulation of sporulation"/>
    <property type="evidence" value="ECO:0007669"/>
    <property type="project" value="InterPro"/>
</dbReference>
<dbReference type="Pfam" id="PF09388">
    <property type="entry name" value="SpoOE-like"/>
    <property type="match status" value="1"/>
</dbReference>
<dbReference type="AlphaFoldDB" id="A0AAU0UTT1"/>
<dbReference type="KEGG" id="dbc:MFMK1_003568"/>
<proteinExistence type="predicted"/>
<reference evidence="1 2" key="1">
    <citation type="submission" date="2023-04" db="EMBL/GenBank/DDBJ databases">
        <authorList>
            <person name="Hsu D."/>
        </authorList>
    </citation>
    <scope>NUCLEOTIDE SEQUENCE [LARGE SCALE GENOMIC DNA]</scope>
    <source>
        <strain evidence="1 2">MK1</strain>
    </source>
</reference>